<evidence type="ECO:0000259" key="1">
    <source>
        <dbReference type="SMART" id="SM00333"/>
    </source>
</evidence>
<dbReference type="SMART" id="SM00333">
    <property type="entry name" value="TUDOR"/>
    <property type="match status" value="2"/>
</dbReference>
<dbReference type="EMBL" id="CAJGYM010000008">
    <property type="protein sequence ID" value="CAD6188246.1"/>
    <property type="molecule type" value="Genomic_DNA"/>
</dbReference>
<accession>A0A8S1GWK9</accession>
<sequence length="598" mass="66729">MTNQGSSKFMSMSGLVPSTIFDKMNADMDVSEEMEEIRELLYEMIKKNFPMGVASTHLADKYHEEFVSKGLGRELPSDWLQQVTAAEEFEAQTRGPITILFVRLSNTSSFKRPPINSVNVRVVRADVEPTPEELKEIKLRKETEPLEHAKSFEKVSSALKCGAEVSVVAFDSHSRMFIRATVDDDTFNSISSTLEEIFDQEIASPLDSRVQIYEILAGGAYALRDSNGTWFRVIAQDPPRNGQVRCFFVDVGVEENYPVNALRLLPPPKHPVVSVGALVKEVCLDIEESDKKKKAFSKENLTEALFHKQTRSSNVPSLLPKNFKLVTMEEKNGRCHVDMGDENQRSLVAELSQSDATPSLGSVSCVSQPAAATSLPSNWCFDKPFMIEPMSTSQMPKTVFPASALFAAGPMDISLRQLSLDPMPDYMYTKLKEECVLPESEISGQPQLGSFYAASIDDRWERVQCLRPSKIDKMAYCVYLVDVGAFHYVRKEAMRKLNSASPFKKMLMFKCKVSGVRPVGGKEFWSRESHEAVREFFEAACGEAVMVDLNSKGWSSWKQLNAPSVPLCEARISCCGRDLGDWLVACGLALPSDGDIFD</sequence>
<protein>
    <recommendedName>
        <fullName evidence="1">Tudor domain-containing protein</fullName>
    </recommendedName>
</protein>
<reference evidence="2" key="1">
    <citation type="submission" date="2020-10" db="EMBL/GenBank/DDBJ databases">
        <authorList>
            <person name="Kikuchi T."/>
        </authorList>
    </citation>
    <scope>NUCLEOTIDE SEQUENCE</scope>
    <source>
        <strain evidence="2">NKZ352</strain>
    </source>
</reference>
<comment type="caution">
    <text evidence="2">The sequence shown here is derived from an EMBL/GenBank/DDBJ whole genome shotgun (WGS) entry which is preliminary data.</text>
</comment>
<proteinExistence type="predicted"/>
<dbReference type="Pfam" id="PF00567">
    <property type="entry name" value="TUDOR"/>
    <property type="match status" value="2"/>
</dbReference>
<evidence type="ECO:0000313" key="3">
    <source>
        <dbReference type="Proteomes" id="UP000835052"/>
    </source>
</evidence>
<gene>
    <name evidence="2" type="ORF">CAUJ_LOCUS4165</name>
</gene>
<dbReference type="Proteomes" id="UP000835052">
    <property type="component" value="Unassembled WGS sequence"/>
</dbReference>
<feature type="domain" description="Tudor" evidence="1">
    <location>
        <begin position="213"/>
        <end position="270"/>
    </location>
</feature>
<keyword evidence="3" id="KW-1185">Reference proteome</keyword>
<name>A0A8S1GWK9_9PELO</name>
<dbReference type="InterPro" id="IPR002999">
    <property type="entry name" value="Tudor"/>
</dbReference>
<dbReference type="SUPFAM" id="SSF63748">
    <property type="entry name" value="Tudor/PWWP/MBT"/>
    <property type="match status" value="2"/>
</dbReference>
<dbReference type="AlphaFoldDB" id="A0A8S1GWK9"/>
<organism evidence="2 3">
    <name type="scientific">Caenorhabditis auriculariae</name>
    <dbReference type="NCBI Taxonomy" id="2777116"/>
    <lineage>
        <taxon>Eukaryota</taxon>
        <taxon>Metazoa</taxon>
        <taxon>Ecdysozoa</taxon>
        <taxon>Nematoda</taxon>
        <taxon>Chromadorea</taxon>
        <taxon>Rhabditida</taxon>
        <taxon>Rhabditina</taxon>
        <taxon>Rhabditomorpha</taxon>
        <taxon>Rhabditoidea</taxon>
        <taxon>Rhabditidae</taxon>
        <taxon>Peloderinae</taxon>
        <taxon>Caenorhabditis</taxon>
    </lineage>
</organism>
<dbReference type="OrthoDB" id="5805117at2759"/>
<dbReference type="Gene3D" id="2.40.50.90">
    <property type="match status" value="1"/>
</dbReference>
<evidence type="ECO:0000313" key="2">
    <source>
        <dbReference type="EMBL" id="CAD6188246.1"/>
    </source>
</evidence>
<dbReference type="GO" id="GO:0005737">
    <property type="term" value="C:cytoplasm"/>
    <property type="evidence" value="ECO:0007669"/>
    <property type="project" value="UniProtKB-ARBA"/>
</dbReference>
<dbReference type="InterPro" id="IPR035437">
    <property type="entry name" value="SNase_OB-fold_sf"/>
</dbReference>
<feature type="domain" description="Tudor" evidence="1">
    <location>
        <begin position="444"/>
        <end position="502"/>
    </location>
</feature>
<dbReference type="Gene3D" id="2.30.30.140">
    <property type="match status" value="2"/>
</dbReference>
<dbReference type="CDD" id="cd20379">
    <property type="entry name" value="Tudor_dTUD-like"/>
    <property type="match status" value="2"/>
</dbReference>